<feature type="domain" description="Fe-S metabolism associated" evidence="1">
    <location>
        <begin position="48"/>
        <end position="171"/>
    </location>
</feature>
<dbReference type="InParanoid" id="A0A1Z5KAU5"/>
<keyword evidence="3" id="KW-1185">Reference proteome</keyword>
<dbReference type="InterPro" id="IPR002634">
    <property type="entry name" value="BolA"/>
</dbReference>
<accession>A0A1Z5KAU5</accession>
<evidence type="ECO:0000313" key="3">
    <source>
        <dbReference type="Proteomes" id="UP000198406"/>
    </source>
</evidence>
<dbReference type="Gene3D" id="3.90.1010.10">
    <property type="match status" value="1"/>
</dbReference>
<reference evidence="2 3" key="1">
    <citation type="journal article" date="2015" name="Plant Cell">
        <title>Oil accumulation by the oleaginous diatom Fistulifera solaris as revealed by the genome and transcriptome.</title>
        <authorList>
            <person name="Tanaka T."/>
            <person name="Maeda Y."/>
            <person name="Veluchamy A."/>
            <person name="Tanaka M."/>
            <person name="Abida H."/>
            <person name="Marechal E."/>
            <person name="Bowler C."/>
            <person name="Muto M."/>
            <person name="Sunaga Y."/>
            <person name="Tanaka M."/>
            <person name="Yoshino T."/>
            <person name="Taniguchi T."/>
            <person name="Fukuda Y."/>
            <person name="Nemoto M."/>
            <person name="Matsumoto M."/>
            <person name="Wong P.S."/>
            <person name="Aburatani S."/>
            <person name="Fujibuchi W."/>
        </authorList>
    </citation>
    <scope>NUCLEOTIDE SEQUENCE [LARGE SCALE GENOMIC DNA]</scope>
    <source>
        <strain evidence="2 3">JPCC DA0580</strain>
    </source>
</reference>
<dbReference type="Proteomes" id="UP000198406">
    <property type="component" value="Unassembled WGS sequence"/>
</dbReference>
<dbReference type="Gene3D" id="3.30.300.90">
    <property type="entry name" value="BolA-like"/>
    <property type="match status" value="1"/>
</dbReference>
<proteinExistence type="predicted"/>
<dbReference type="SUPFAM" id="SSF82649">
    <property type="entry name" value="SufE/NifU"/>
    <property type="match status" value="1"/>
</dbReference>
<gene>
    <name evidence="2" type="ORF">FisN_15Lh082</name>
</gene>
<dbReference type="InterPro" id="IPR003808">
    <property type="entry name" value="Fe-S_metab-assoc_dom"/>
</dbReference>
<dbReference type="GO" id="GO:0016226">
    <property type="term" value="P:iron-sulfur cluster assembly"/>
    <property type="evidence" value="ECO:0007669"/>
    <property type="project" value="TreeGrafter"/>
</dbReference>
<dbReference type="PANTHER" id="PTHR46230">
    <property type="match status" value="1"/>
</dbReference>
<dbReference type="SUPFAM" id="SSF82657">
    <property type="entry name" value="BolA-like"/>
    <property type="match status" value="1"/>
</dbReference>
<protein>
    <recommendedName>
        <fullName evidence="1">Fe-S metabolism associated domain-containing protein</fullName>
    </recommendedName>
</protein>
<name>A0A1Z5KAU5_FISSO</name>
<dbReference type="PANTHER" id="PTHR46230:SF3">
    <property type="entry name" value="SUFE-LIKE PROTEIN 1, CHLOROPLASTIC_MITOCHONDRIAL"/>
    <property type="match status" value="1"/>
</dbReference>
<dbReference type="AlphaFoldDB" id="A0A1Z5KAU5"/>
<organism evidence="2 3">
    <name type="scientific">Fistulifera solaris</name>
    <name type="common">Oleaginous diatom</name>
    <dbReference type="NCBI Taxonomy" id="1519565"/>
    <lineage>
        <taxon>Eukaryota</taxon>
        <taxon>Sar</taxon>
        <taxon>Stramenopiles</taxon>
        <taxon>Ochrophyta</taxon>
        <taxon>Bacillariophyta</taxon>
        <taxon>Bacillariophyceae</taxon>
        <taxon>Bacillariophycidae</taxon>
        <taxon>Naviculales</taxon>
        <taxon>Naviculaceae</taxon>
        <taxon>Fistulifera</taxon>
    </lineage>
</organism>
<dbReference type="Pfam" id="PF01722">
    <property type="entry name" value="BolA"/>
    <property type="match status" value="1"/>
</dbReference>
<dbReference type="EMBL" id="BDSP01000201">
    <property type="protein sequence ID" value="GAX23367.1"/>
    <property type="molecule type" value="Genomic_DNA"/>
</dbReference>
<dbReference type="InterPro" id="IPR036065">
    <property type="entry name" value="BolA-like_sf"/>
</dbReference>
<comment type="caution">
    <text evidence="2">The sequence shown here is derived from an EMBL/GenBank/DDBJ whole genome shotgun (WGS) entry which is preliminary data.</text>
</comment>
<dbReference type="OrthoDB" id="411584at2759"/>
<evidence type="ECO:0000313" key="2">
    <source>
        <dbReference type="EMBL" id="GAX23367.1"/>
    </source>
</evidence>
<dbReference type="Pfam" id="PF02657">
    <property type="entry name" value="SufE"/>
    <property type="match status" value="1"/>
</dbReference>
<evidence type="ECO:0000259" key="1">
    <source>
        <dbReference type="Pfam" id="PF02657"/>
    </source>
</evidence>
<sequence length="285" mass="30655">MNDAFCVTSLCTRNGMGLRSSAASSSTQDDTHTDNPMRLTPELLKIANAFESIGDDKLRYKQLLYMATQLSPIDPSQAIPENKVPGCLSTVYVDGTAVDKGDGIIRIEFVGDSDGLLTKGLVALLVRGLSGNTAADIQNVDPGFIQKTGIAASLTPGRNNGFLNMLNVMKMKAKQLEANYQATGPSETTSSTGGDEKPMYQAIVQGLQTLKPVSLKLEDVSYQHAGHGEASKDGETHFNLEIVASAFEGLNLVKRHKLVYMLLGDVMPRIHALQISAKTPEEVNK</sequence>